<proteinExistence type="inferred from homology"/>
<comment type="subcellular location">
    <subcellularLocation>
        <location evidence="1 13">Cytoplasm</location>
    </subcellularLocation>
</comment>
<dbReference type="FunFam" id="3.30.1240.20:FF:000001">
    <property type="entry name" value="Phosphomannomutase"/>
    <property type="match status" value="1"/>
</dbReference>
<evidence type="ECO:0000256" key="9">
    <source>
        <dbReference type="ARBA" id="ARBA00023235"/>
    </source>
</evidence>
<keyword evidence="15" id="KW-1185">Reference proteome</keyword>
<dbReference type="InterPro" id="IPR006379">
    <property type="entry name" value="HAD-SF_hydro_IIB"/>
</dbReference>
<dbReference type="GO" id="GO:0005829">
    <property type="term" value="C:cytosol"/>
    <property type="evidence" value="ECO:0007669"/>
    <property type="project" value="TreeGrafter"/>
</dbReference>
<dbReference type="SUPFAM" id="SSF56784">
    <property type="entry name" value="HAD-like"/>
    <property type="match status" value="1"/>
</dbReference>
<comment type="pathway">
    <text evidence="2 13">Nucleotide-sugar biosynthesis; GDP-alpha-D-mannose biosynthesis; alpha-D-mannose 1-phosphate from D-fructose 6-phosphate: step 2/2.</text>
</comment>
<dbReference type="AlphaFoldDB" id="A0A1Y2EC54"/>
<keyword evidence="8 12" id="KW-0460">Magnesium</keyword>
<feature type="active site" description="Nucleophile" evidence="10">
    <location>
        <position position="19"/>
    </location>
</feature>
<dbReference type="Pfam" id="PF03332">
    <property type="entry name" value="PMM"/>
    <property type="match status" value="1"/>
</dbReference>
<feature type="binding site" evidence="11">
    <location>
        <position position="189"/>
    </location>
    <ligand>
        <name>alpha-D-mannose 1-phosphate</name>
        <dbReference type="ChEBI" id="CHEBI:58409"/>
    </ligand>
</feature>
<evidence type="ECO:0000256" key="3">
    <source>
        <dbReference type="ARBA" id="ARBA00009736"/>
    </source>
</evidence>
<protein>
    <recommendedName>
        <fullName evidence="5 13">Phosphomannomutase</fullName>
        <ecNumber evidence="5 13">5.4.2.8</ecNumber>
    </recommendedName>
</protein>
<dbReference type="InParanoid" id="A0A1Y2EC54"/>
<feature type="binding site" evidence="12">
    <location>
        <position position="19"/>
    </location>
    <ligand>
        <name>Mg(2+)</name>
        <dbReference type="ChEBI" id="CHEBI:18420"/>
        <label>1</label>
    </ligand>
</feature>
<gene>
    <name evidence="14" type="ORF">BCR35DRAFT_308184</name>
</gene>
<dbReference type="Gene3D" id="3.40.50.1000">
    <property type="entry name" value="HAD superfamily/HAD-like"/>
    <property type="match status" value="1"/>
</dbReference>
<name>A0A1Y2EC54_9BASI</name>
<dbReference type="GO" id="GO:0046872">
    <property type="term" value="F:metal ion binding"/>
    <property type="evidence" value="ECO:0007669"/>
    <property type="project" value="UniProtKB-KW"/>
</dbReference>
<keyword evidence="9 13" id="KW-0413">Isomerase</keyword>
<sequence>MSPVPFADRPLGSTLVLFDVDETLTPTRQPAGTEILAVLKALREKAVIGFVGGSDLPKITEQLAVHGQNMYDNFDYCFAENGLVAYKWGEALEAQAFIRFLGEEKYKKLVKFLLHYLADVEVPVRRGTFVEFRTGMINVSPVGGNATPKERLNFEAYDKVHKVRETLIEALKNEFPDWGLTYSIGGPASFDIYPVGWDKTFALRHVEKENFVDIHFFGDRTYPGGNDFQLFHHPRTIGHTVTSPEDTIGQLKALFDL</sequence>
<dbReference type="InterPro" id="IPR023214">
    <property type="entry name" value="HAD_sf"/>
</dbReference>
<evidence type="ECO:0000256" key="5">
    <source>
        <dbReference type="ARBA" id="ARBA00012730"/>
    </source>
</evidence>
<evidence type="ECO:0000256" key="7">
    <source>
        <dbReference type="ARBA" id="ARBA00022723"/>
    </source>
</evidence>
<feature type="binding site" evidence="11">
    <location>
        <position position="28"/>
    </location>
    <ligand>
        <name>alpha-D-mannose 1-phosphate</name>
        <dbReference type="ChEBI" id="CHEBI:58409"/>
    </ligand>
</feature>
<dbReference type="PANTHER" id="PTHR10466:SF0">
    <property type="entry name" value="PHOSPHOMANNOMUTASE"/>
    <property type="match status" value="1"/>
</dbReference>
<feature type="binding site" evidence="12">
    <location>
        <position position="21"/>
    </location>
    <ligand>
        <name>Mg(2+)</name>
        <dbReference type="ChEBI" id="CHEBI:18420"/>
        <label>1</label>
    </ligand>
</feature>
<evidence type="ECO:0000313" key="15">
    <source>
        <dbReference type="Proteomes" id="UP000193467"/>
    </source>
</evidence>
<feature type="binding site" evidence="12">
    <location>
        <position position="219"/>
    </location>
    <ligand>
        <name>Mg(2+)</name>
        <dbReference type="ChEBI" id="CHEBI:18420"/>
        <label>1</label>
    </ligand>
</feature>
<comment type="catalytic activity">
    <reaction evidence="13">
        <text>alpha-D-mannose 1-phosphate = D-mannose 6-phosphate</text>
        <dbReference type="Rhea" id="RHEA:11140"/>
        <dbReference type="ChEBI" id="CHEBI:58409"/>
        <dbReference type="ChEBI" id="CHEBI:58735"/>
        <dbReference type="EC" id="5.4.2.8"/>
    </reaction>
</comment>
<dbReference type="SFLD" id="SFLDS00003">
    <property type="entry name" value="Haloacid_Dehalogenase"/>
    <property type="match status" value="1"/>
</dbReference>
<organism evidence="14 15">
    <name type="scientific">Leucosporidium creatinivorum</name>
    <dbReference type="NCBI Taxonomy" id="106004"/>
    <lineage>
        <taxon>Eukaryota</taxon>
        <taxon>Fungi</taxon>
        <taxon>Dikarya</taxon>
        <taxon>Basidiomycota</taxon>
        <taxon>Pucciniomycotina</taxon>
        <taxon>Microbotryomycetes</taxon>
        <taxon>Leucosporidiales</taxon>
        <taxon>Leucosporidium</taxon>
    </lineage>
</organism>
<keyword evidence="7 12" id="KW-0479">Metal-binding</keyword>
<dbReference type="NCBIfam" id="TIGR01484">
    <property type="entry name" value="HAD-SF-IIB"/>
    <property type="match status" value="1"/>
</dbReference>
<dbReference type="EC" id="5.4.2.8" evidence="5 13"/>
<evidence type="ECO:0000256" key="10">
    <source>
        <dbReference type="PIRSR" id="PIRSR605002-1"/>
    </source>
</evidence>
<comment type="caution">
    <text evidence="14">The sequence shown here is derived from an EMBL/GenBank/DDBJ whole genome shotgun (WGS) entry which is preliminary data.</text>
</comment>
<dbReference type="GO" id="GO:0006487">
    <property type="term" value="P:protein N-linked glycosylation"/>
    <property type="evidence" value="ECO:0007669"/>
    <property type="project" value="TreeGrafter"/>
</dbReference>
<reference evidence="14 15" key="1">
    <citation type="submission" date="2016-07" db="EMBL/GenBank/DDBJ databases">
        <title>Pervasive Adenine N6-methylation of Active Genes in Fungi.</title>
        <authorList>
            <consortium name="DOE Joint Genome Institute"/>
            <person name="Mondo S.J."/>
            <person name="Dannebaum R.O."/>
            <person name="Kuo R.C."/>
            <person name="Labutti K."/>
            <person name="Haridas S."/>
            <person name="Kuo A."/>
            <person name="Salamov A."/>
            <person name="Ahrendt S.R."/>
            <person name="Lipzen A."/>
            <person name="Sullivan W."/>
            <person name="Andreopoulos W.B."/>
            <person name="Clum A."/>
            <person name="Lindquist E."/>
            <person name="Daum C."/>
            <person name="Ramamoorthy G.K."/>
            <person name="Gryganskyi A."/>
            <person name="Culley D."/>
            <person name="Magnuson J.K."/>
            <person name="James T.Y."/>
            <person name="O'Malley M.A."/>
            <person name="Stajich J.E."/>
            <person name="Spatafora J.W."/>
            <person name="Visel A."/>
            <person name="Grigoriev I.V."/>
        </authorList>
    </citation>
    <scope>NUCLEOTIDE SEQUENCE [LARGE SCALE GENOMIC DNA]</scope>
    <source>
        <strain evidence="14 15">62-1032</strain>
    </source>
</reference>
<feature type="binding site" evidence="11">
    <location>
        <position position="133"/>
    </location>
    <ligand>
        <name>alpha-D-mannose 1-phosphate</name>
        <dbReference type="ChEBI" id="CHEBI:58409"/>
    </ligand>
</feature>
<evidence type="ECO:0000256" key="13">
    <source>
        <dbReference type="RuleBase" id="RU361118"/>
    </source>
</evidence>
<feature type="binding site" evidence="12">
    <location>
        <position position="231"/>
    </location>
    <ligand>
        <name>Mg(2+)</name>
        <dbReference type="ChEBI" id="CHEBI:18420"/>
        <label>1</label>
    </ligand>
</feature>
<dbReference type="GO" id="GO:0004615">
    <property type="term" value="F:phosphomannomutase activity"/>
    <property type="evidence" value="ECO:0007669"/>
    <property type="project" value="UniProtKB-EC"/>
</dbReference>
<evidence type="ECO:0000256" key="2">
    <source>
        <dbReference type="ARBA" id="ARBA00004699"/>
    </source>
</evidence>
<dbReference type="CDD" id="cd02585">
    <property type="entry name" value="HAD_PMM"/>
    <property type="match status" value="1"/>
</dbReference>
<dbReference type="GO" id="GO:0009298">
    <property type="term" value="P:GDP-mannose biosynthetic process"/>
    <property type="evidence" value="ECO:0007669"/>
    <property type="project" value="UniProtKB-UniPathway"/>
</dbReference>
<dbReference type="InterPro" id="IPR036412">
    <property type="entry name" value="HAD-like_sf"/>
</dbReference>
<feature type="active site" description="Proton donor/acceptor" evidence="10">
    <location>
        <position position="21"/>
    </location>
</feature>
<dbReference type="Gene3D" id="3.30.1240.20">
    <property type="match status" value="1"/>
</dbReference>
<keyword evidence="6 13" id="KW-0963">Cytoplasm</keyword>
<evidence type="ECO:0000256" key="4">
    <source>
        <dbReference type="ARBA" id="ARBA00011738"/>
    </source>
</evidence>
<dbReference type="PANTHER" id="PTHR10466">
    <property type="entry name" value="PHOSPHOMANNOMUTASE"/>
    <property type="match status" value="1"/>
</dbReference>
<dbReference type="OrthoDB" id="10264771at2759"/>
<accession>A0A1Y2EC54</accession>
<dbReference type="Proteomes" id="UP000193467">
    <property type="component" value="Unassembled WGS sequence"/>
</dbReference>
<evidence type="ECO:0000256" key="6">
    <source>
        <dbReference type="ARBA" id="ARBA00022490"/>
    </source>
</evidence>
<dbReference type="EMBL" id="MCGR01000058">
    <property type="protein sequence ID" value="ORY69159.1"/>
    <property type="molecule type" value="Genomic_DNA"/>
</dbReference>
<feature type="binding site" evidence="12">
    <location>
        <position position="236"/>
    </location>
    <ligand>
        <name>Mg(2+)</name>
        <dbReference type="ChEBI" id="CHEBI:18420"/>
        <label>1</label>
    </ligand>
</feature>
<evidence type="ECO:0000256" key="12">
    <source>
        <dbReference type="PIRSR" id="PIRSR605002-3"/>
    </source>
</evidence>
<dbReference type="InterPro" id="IPR005002">
    <property type="entry name" value="PMM"/>
</dbReference>
<comment type="cofactor">
    <cofactor evidence="12">
        <name>Mg(2+)</name>
        <dbReference type="ChEBI" id="CHEBI:18420"/>
    </cofactor>
</comment>
<dbReference type="GO" id="GO:0006013">
    <property type="term" value="P:mannose metabolic process"/>
    <property type="evidence" value="ECO:0007669"/>
    <property type="project" value="TreeGrafter"/>
</dbReference>
<dbReference type="SFLD" id="SFLDG01140">
    <property type="entry name" value="C2.B:_Phosphomannomutase_and_P"/>
    <property type="match status" value="1"/>
</dbReference>
<evidence type="ECO:0000256" key="1">
    <source>
        <dbReference type="ARBA" id="ARBA00004496"/>
    </source>
</evidence>
<comment type="function">
    <text evidence="13">Involved in the synthesis of the GDP-mannose and dolichol-phosphate-mannose required for a number of critical mannosyl transfer reactions.</text>
</comment>
<dbReference type="STRING" id="106004.A0A1Y2EC54"/>
<feature type="binding site" evidence="11">
    <location>
        <position position="191"/>
    </location>
    <ligand>
        <name>alpha-D-mannose 1-phosphate</name>
        <dbReference type="ChEBI" id="CHEBI:58409"/>
    </ligand>
</feature>
<feature type="binding site" evidence="11">
    <location>
        <position position="151"/>
    </location>
    <ligand>
        <name>alpha-D-mannose 1-phosphate</name>
        <dbReference type="ChEBI" id="CHEBI:58409"/>
    </ligand>
</feature>
<dbReference type="InterPro" id="IPR043169">
    <property type="entry name" value="PMM_cap"/>
</dbReference>
<evidence type="ECO:0000256" key="8">
    <source>
        <dbReference type="ARBA" id="ARBA00022842"/>
    </source>
</evidence>
<dbReference type="SFLD" id="SFLDG01143">
    <property type="entry name" value="C2.B.3:_Phosphomannomutase_Lik"/>
    <property type="match status" value="1"/>
</dbReference>
<comment type="subunit">
    <text evidence="4 13">Homodimer.</text>
</comment>
<evidence type="ECO:0000256" key="11">
    <source>
        <dbReference type="PIRSR" id="PIRSR605002-2"/>
    </source>
</evidence>
<dbReference type="UniPathway" id="UPA00126">
    <property type="reaction ID" value="UER00424"/>
</dbReference>
<comment type="similarity">
    <text evidence="3 13">Belongs to the eukaryotic PMM family.</text>
</comment>
<dbReference type="FunCoup" id="A0A1Y2EC54">
    <property type="interactions" value="393"/>
</dbReference>
<evidence type="ECO:0000313" key="14">
    <source>
        <dbReference type="EMBL" id="ORY69159.1"/>
    </source>
</evidence>